<dbReference type="EMBL" id="ATLV01026171">
    <property type="status" value="NOT_ANNOTATED_CDS"/>
    <property type="molecule type" value="Genomic_DNA"/>
</dbReference>
<dbReference type="GO" id="GO:0005840">
    <property type="term" value="C:ribosome"/>
    <property type="evidence" value="ECO:0007669"/>
    <property type="project" value="UniProtKB-KW"/>
</dbReference>
<name>A0A084WRM0_ANOSI</name>
<evidence type="ECO:0000313" key="2">
    <source>
        <dbReference type="EnsemblMetazoa" id="ASIC021137-PA"/>
    </source>
</evidence>
<keyword evidence="1" id="KW-0687">Ribonucleoprotein</keyword>
<dbReference type="AlphaFoldDB" id="A0A084WRM0"/>
<dbReference type="VEuPathDB" id="VectorBase:ASIS021075"/>
<dbReference type="EMBL" id="KE525407">
    <property type="protein sequence ID" value="KFB52864.1"/>
    <property type="molecule type" value="Genomic_DNA"/>
</dbReference>
<reference evidence="2" key="2">
    <citation type="submission" date="2020-05" db="UniProtKB">
        <authorList>
            <consortium name="EnsemblMetazoa"/>
        </authorList>
    </citation>
    <scope>IDENTIFICATION</scope>
</reference>
<dbReference type="Proteomes" id="UP000030765">
    <property type="component" value="Unassembled WGS sequence"/>
</dbReference>
<reference evidence="1 3" key="1">
    <citation type="journal article" date="2014" name="BMC Genomics">
        <title>Genome sequence of Anopheles sinensis provides insight into genetics basis of mosquito competence for malaria parasites.</title>
        <authorList>
            <person name="Zhou D."/>
            <person name="Zhang D."/>
            <person name="Ding G."/>
            <person name="Shi L."/>
            <person name="Hou Q."/>
            <person name="Ye Y."/>
            <person name="Xu Y."/>
            <person name="Zhou H."/>
            <person name="Xiong C."/>
            <person name="Li S."/>
            <person name="Yu J."/>
            <person name="Hong S."/>
            <person name="Yu X."/>
            <person name="Zou P."/>
            <person name="Chen C."/>
            <person name="Chang X."/>
            <person name="Wang W."/>
            <person name="Lv Y."/>
            <person name="Sun Y."/>
            <person name="Ma L."/>
            <person name="Shen B."/>
            <person name="Zhu C."/>
        </authorList>
    </citation>
    <scope>NUCLEOTIDE SEQUENCE [LARGE SCALE GENOMIC DNA]</scope>
</reference>
<protein>
    <submittedName>
        <fullName evidence="1 2">30S ribosomal protein S17</fullName>
    </submittedName>
</protein>
<proteinExistence type="predicted"/>
<keyword evidence="1" id="KW-0689">Ribosomal protein</keyword>
<sequence>MPPRHCVLFIVPVKLQRAALVTRKLVKHPFYGKFMIKQQPPPIDDLAARKVGSDGKCFVAS</sequence>
<organism evidence="1">
    <name type="scientific">Anopheles sinensis</name>
    <name type="common">Mosquito</name>
    <dbReference type="NCBI Taxonomy" id="74873"/>
    <lineage>
        <taxon>Eukaryota</taxon>
        <taxon>Metazoa</taxon>
        <taxon>Ecdysozoa</taxon>
        <taxon>Arthropoda</taxon>
        <taxon>Hexapoda</taxon>
        <taxon>Insecta</taxon>
        <taxon>Pterygota</taxon>
        <taxon>Neoptera</taxon>
        <taxon>Endopterygota</taxon>
        <taxon>Diptera</taxon>
        <taxon>Nematocera</taxon>
        <taxon>Culicoidea</taxon>
        <taxon>Culicidae</taxon>
        <taxon>Anophelinae</taxon>
        <taxon>Anopheles</taxon>
    </lineage>
</organism>
<accession>A0A084WRM0</accession>
<keyword evidence="3" id="KW-1185">Reference proteome</keyword>
<evidence type="ECO:0000313" key="1">
    <source>
        <dbReference type="EMBL" id="KFB52864.1"/>
    </source>
</evidence>
<gene>
    <name evidence="1" type="ORF">ZHAS_00021137</name>
</gene>
<evidence type="ECO:0000313" key="3">
    <source>
        <dbReference type="Proteomes" id="UP000030765"/>
    </source>
</evidence>
<dbReference type="EnsemblMetazoa" id="ASIC021137-RA">
    <property type="protein sequence ID" value="ASIC021137-PA"/>
    <property type="gene ID" value="ASIC021137"/>
</dbReference>
<dbReference type="VEuPathDB" id="VectorBase:ASIC021137"/>